<evidence type="ECO:0000313" key="2">
    <source>
        <dbReference type="Proteomes" id="UP000005317"/>
    </source>
</evidence>
<dbReference type="AlphaFoldDB" id="A0A656HL21"/>
<protein>
    <submittedName>
        <fullName evidence="1">Uncharacterized protein</fullName>
    </submittedName>
</protein>
<accession>A0A656HL21</accession>
<proteinExistence type="predicted"/>
<sequence>MNHNNSFIINISTIICIKNRIIIKTRKKLGT</sequence>
<dbReference type="Proteomes" id="UP000005317">
    <property type="component" value="Unassembled WGS sequence"/>
</dbReference>
<dbReference type="EMBL" id="JH651384">
    <property type="protein sequence ID" value="EIJ36993.1"/>
    <property type="molecule type" value="Genomic_DNA"/>
</dbReference>
<keyword evidence="2" id="KW-1185">Reference proteome</keyword>
<evidence type="ECO:0000313" key="1">
    <source>
        <dbReference type="EMBL" id="EIJ36993.1"/>
    </source>
</evidence>
<name>A0A656HL21_THINJ</name>
<reference evidence="2" key="1">
    <citation type="journal article" date="2011" name="Stand. Genomic Sci.">
        <title>Genome sequence of the filamentous, gliding Thiothrix nivea neotype strain (JP2(T)).</title>
        <authorList>
            <person name="Lapidus A."/>
            <person name="Nolan M."/>
            <person name="Lucas S."/>
            <person name="Glavina Del Rio T."/>
            <person name="Tice H."/>
            <person name="Cheng J.F."/>
            <person name="Tapia R."/>
            <person name="Han C."/>
            <person name="Goodwin L."/>
            <person name="Pitluck S."/>
            <person name="Liolios K."/>
            <person name="Pagani I."/>
            <person name="Ivanova N."/>
            <person name="Huntemann M."/>
            <person name="Mavromatis K."/>
            <person name="Mikhailova N."/>
            <person name="Pati A."/>
            <person name="Chen A."/>
            <person name="Palaniappan K."/>
            <person name="Land M."/>
            <person name="Brambilla E.M."/>
            <person name="Rohde M."/>
            <person name="Abt B."/>
            <person name="Verbarg S."/>
            <person name="Goker M."/>
            <person name="Bristow J."/>
            <person name="Eisen J.A."/>
            <person name="Markowitz V."/>
            <person name="Hugenholtz P."/>
            <person name="Kyrpides N.C."/>
            <person name="Klenk H.P."/>
            <person name="Woyke T."/>
        </authorList>
    </citation>
    <scope>NUCLEOTIDE SEQUENCE [LARGE SCALE GENOMIC DNA]</scope>
    <source>
        <strain evidence="2">ATCC 35100 / DSM 5205 / JP2</strain>
    </source>
</reference>
<organism evidence="1 2">
    <name type="scientific">Thiothrix nivea (strain ATCC 35100 / DSM 5205 / JP2)</name>
    <dbReference type="NCBI Taxonomy" id="870187"/>
    <lineage>
        <taxon>Bacteria</taxon>
        <taxon>Pseudomonadati</taxon>
        <taxon>Pseudomonadota</taxon>
        <taxon>Gammaproteobacteria</taxon>
        <taxon>Thiotrichales</taxon>
        <taxon>Thiotrichaceae</taxon>
        <taxon>Thiothrix</taxon>
    </lineage>
</organism>
<gene>
    <name evidence="1" type="ORF">Thini_4522</name>
</gene>